<evidence type="ECO:0000256" key="5">
    <source>
        <dbReference type="ARBA" id="ARBA00023004"/>
    </source>
</evidence>
<dbReference type="PANTHER" id="PTHR46206:SF7">
    <property type="entry name" value="P450, PUTATIVE (EUROFUNG)-RELATED"/>
    <property type="match status" value="1"/>
</dbReference>
<dbReference type="InterPro" id="IPR001128">
    <property type="entry name" value="Cyt_P450"/>
</dbReference>
<dbReference type="GO" id="GO:0016705">
    <property type="term" value="F:oxidoreductase activity, acting on paired donors, with incorporation or reduction of molecular oxygen"/>
    <property type="evidence" value="ECO:0007669"/>
    <property type="project" value="InterPro"/>
</dbReference>
<dbReference type="Gene3D" id="1.10.630.10">
    <property type="entry name" value="Cytochrome P450"/>
    <property type="match status" value="1"/>
</dbReference>
<comment type="caution">
    <text evidence="6">The sequence shown here is derived from an EMBL/GenBank/DDBJ whole genome shotgun (WGS) entry which is preliminary data.</text>
</comment>
<comment type="similarity">
    <text evidence="2">Belongs to the cytochrome P450 family.</text>
</comment>
<proteinExistence type="inferred from homology"/>
<dbReference type="GO" id="GO:0020037">
    <property type="term" value="F:heme binding"/>
    <property type="evidence" value="ECO:0007669"/>
    <property type="project" value="InterPro"/>
</dbReference>
<evidence type="ECO:0000256" key="1">
    <source>
        <dbReference type="ARBA" id="ARBA00001971"/>
    </source>
</evidence>
<keyword evidence="3" id="KW-0479">Metal-binding</keyword>
<keyword evidence="5" id="KW-0408">Iron</keyword>
<sequence>MLSELRKLPDDVLSIREATSQTLESKYTGLDADLSALAHSIQADLTPALTRLSAELFEEMEIAMNSFIPPCESPTGVQIYNSLAFVIAQVSGRLFVGKDLCRNPAYLECAVKYTLDVVNAAMGVKKVRPLLKRLLAPRLPEVKSLRDRERAAMDIIGPEIRRRKDAAKEDAAWERPDDMIQWLIARSGESLAKLTNLQLVLTFAAIDTTTATVTNVVYTLAAMPECVPELREEISNVLADNGGLVTNKALQQMLKLDSYIREVTRYYPIGYTTFIRRVMKPFTLSNGQRIPTGVTIKALSFAVDADVDPRMSLPSSTVSGITSSE</sequence>
<evidence type="ECO:0000256" key="2">
    <source>
        <dbReference type="ARBA" id="ARBA00010617"/>
    </source>
</evidence>
<reference evidence="6 7" key="1">
    <citation type="submission" date="2021-02" db="EMBL/GenBank/DDBJ databases">
        <title>Genome assembly of Pseudopithomyces chartarum.</title>
        <authorList>
            <person name="Jauregui R."/>
            <person name="Singh J."/>
            <person name="Voisey C."/>
        </authorList>
    </citation>
    <scope>NUCLEOTIDE SEQUENCE [LARGE SCALE GENOMIC DNA]</scope>
    <source>
        <strain evidence="6 7">AGR01</strain>
    </source>
</reference>
<dbReference type="Proteomes" id="UP001280581">
    <property type="component" value="Unassembled WGS sequence"/>
</dbReference>
<keyword evidence="7" id="KW-1185">Reference proteome</keyword>
<comment type="cofactor">
    <cofactor evidence="1">
        <name>heme</name>
        <dbReference type="ChEBI" id="CHEBI:30413"/>
    </cofactor>
</comment>
<dbReference type="InterPro" id="IPR036396">
    <property type="entry name" value="Cyt_P450_sf"/>
</dbReference>
<evidence type="ECO:0008006" key="8">
    <source>
        <dbReference type="Google" id="ProtNLM"/>
    </source>
</evidence>
<name>A0AAN6LPN8_9PLEO</name>
<dbReference type="GO" id="GO:0004497">
    <property type="term" value="F:monooxygenase activity"/>
    <property type="evidence" value="ECO:0007669"/>
    <property type="project" value="InterPro"/>
</dbReference>
<dbReference type="EMBL" id="WVTA01000017">
    <property type="protein sequence ID" value="KAK3201161.1"/>
    <property type="molecule type" value="Genomic_DNA"/>
</dbReference>
<organism evidence="6 7">
    <name type="scientific">Pseudopithomyces chartarum</name>
    <dbReference type="NCBI Taxonomy" id="1892770"/>
    <lineage>
        <taxon>Eukaryota</taxon>
        <taxon>Fungi</taxon>
        <taxon>Dikarya</taxon>
        <taxon>Ascomycota</taxon>
        <taxon>Pezizomycotina</taxon>
        <taxon>Dothideomycetes</taxon>
        <taxon>Pleosporomycetidae</taxon>
        <taxon>Pleosporales</taxon>
        <taxon>Massarineae</taxon>
        <taxon>Didymosphaeriaceae</taxon>
        <taxon>Pseudopithomyces</taxon>
    </lineage>
</organism>
<evidence type="ECO:0000313" key="6">
    <source>
        <dbReference type="EMBL" id="KAK3201161.1"/>
    </source>
</evidence>
<dbReference type="AlphaFoldDB" id="A0AAN6LPN8"/>
<dbReference type="SUPFAM" id="SSF48264">
    <property type="entry name" value="Cytochrome P450"/>
    <property type="match status" value="1"/>
</dbReference>
<gene>
    <name evidence="6" type="ORF">GRF29_213g1323835</name>
</gene>
<evidence type="ECO:0000256" key="3">
    <source>
        <dbReference type="ARBA" id="ARBA00022723"/>
    </source>
</evidence>
<accession>A0AAN6LPN8</accession>
<dbReference type="GO" id="GO:0005506">
    <property type="term" value="F:iron ion binding"/>
    <property type="evidence" value="ECO:0007669"/>
    <property type="project" value="InterPro"/>
</dbReference>
<dbReference type="Pfam" id="PF00067">
    <property type="entry name" value="p450"/>
    <property type="match status" value="1"/>
</dbReference>
<evidence type="ECO:0000313" key="7">
    <source>
        <dbReference type="Proteomes" id="UP001280581"/>
    </source>
</evidence>
<evidence type="ECO:0000256" key="4">
    <source>
        <dbReference type="ARBA" id="ARBA00023002"/>
    </source>
</evidence>
<dbReference type="CDD" id="cd11041">
    <property type="entry name" value="CYP503A1-like"/>
    <property type="match status" value="1"/>
</dbReference>
<keyword evidence="4" id="KW-0560">Oxidoreductase</keyword>
<protein>
    <recommendedName>
        <fullName evidence="8">Cytochrome P450</fullName>
    </recommendedName>
</protein>
<dbReference type="PANTHER" id="PTHR46206">
    <property type="entry name" value="CYTOCHROME P450"/>
    <property type="match status" value="1"/>
</dbReference>